<dbReference type="AlphaFoldDB" id="A0A6A6CD57"/>
<dbReference type="Gene3D" id="1.20.1280.50">
    <property type="match status" value="1"/>
</dbReference>
<dbReference type="EMBL" id="ML993601">
    <property type="protein sequence ID" value="KAF2165124.1"/>
    <property type="molecule type" value="Genomic_DNA"/>
</dbReference>
<organism evidence="3 4">
    <name type="scientific">Zasmidium cellare ATCC 36951</name>
    <dbReference type="NCBI Taxonomy" id="1080233"/>
    <lineage>
        <taxon>Eukaryota</taxon>
        <taxon>Fungi</taxon>
        <taxon>Dikarya</taxon>
        <taxon>Ascomycota</taxon>
        <taxon>Pezizomycotina</taxon>
        <taxon>Dothideomycetes</taxon>
        <taxon>Dothideomycetidae</taxon>
        <taxon>Mycosphaerellales</taxon>
        <taxon>Mycosphaerellaceae</taxon>
        <taxon>Zasmidium</taxon>
    </lineage>
</organism>
<dbReference type="Pfam" id="PF12937">
    <property type="entry name" value="F-box-like"/>
    <property type="match status" value="1"/>
</dbReference>
<gene>
    <name evidence="3" type="ORF">M409DRAFT_24512</name>
</gene>
<reference evidence="3" key="1">
    <citation type="journal article" date="2020" name="Stud. Mycol.">
        <title>101 Dothideomycetes genomes: a test case for predicting lifestyles and emergence of pathogens.</title>
        <authorList>
            <person name="Haridas S."/>
            <person name="Albert R."/>
            <person name="Binder M."/>
            <person name="Bloem J."/>
            <person name="Labutti K."/>
            <person name="Salamov A."/>
            <person name="Andreopoulos B."/>
            <person name="Baker S."/>
            <person name="Barry K."/>
            <person name="Bills G."/>
            <person name="Bluhm B."/>
            <person name="Cannon C."/>
            <person name="Castanera R."/>
            <person name="Culley D."/>
            <person name="Daum C."/>
            <person name="Ezra D."/>
            <person name="Gonzalez J."/>
            <person name="Henrissat B."/>
            <person name="Kuo A."/>
            <person name="Liang C."/>
            <person name="Lipzen A."/>
            <person name="Lutzoni F."/>
            <person name="Magnuson J."/>
            <person name="Mondo S."/>
            <person name="Nolan M."/>
            <person name="Ohm R."/>
            <person name="Pangilinan J."/>
            <person name="Park H.-J."/>
            <person name="Ramirez L."/>
            <person name="Alfaro M."/>
            <person name="Sun H."/>
            <person name="Tritt A."/>
            <person name="Yoshinaga Y."/>
            <person name="Zwiers L.-H."/>
            <person name="Turgeon B."/>
            <person name="Goodwin S."/>
            <person name="Spatafora J."/>
            <person name="Crous P."/>
            <person name="Grigoriev I."/>
        </authorList>
    </citation>
    <scope>NUCLEOTIDE SEQUENCE</scope>
    <source>
        <strain evidence="3">ATCC 36951</strain>
    </source>
</reference>
<feature type="domain" description="F-box" evidence="2">
    <location>
        <begin position="1"/>
        <end position="47"/>
    </location>
</feature>
<dbReference type="SMART" id="SM00256">
    <property type="entry name" value="FBOX"/>
    <property type="match status" value="1"/>
</dbReference>
<feature type="compositionally biased region" description="Polar residues" evidence="1">
    <location>
        <begin position="75"/>
        <end position="87"/>
    </location>
</feature>
<feature type="region of interest" description="Disordered" evidence="1">
    <location>
        <begin position="68"/>
        <end position="113"/>
    </location>
</feature>
<evidence type="ECO:0000259" key="2">
    <source>
        <dbReference type="PROSITE" id="PS50181"/>
    </source>
</evidence>
<protein>
    <recommendedName>
        <fullName evidence="2">F-box domain-containing protein</fullName>
    </recommendedName>
</protein>
<accession>A0A6A6CD57</accession>
<sequence length="226" mass="25501">MASISSLPAELLGYILEHLSMKDLLLDQRVCRQWRQVIKQSPHLQRLMFLGFVPSTRLSPTELSRFVHDNKHASGPSTEKQKSQASLNEKEHLDEDQDAVDNPAKSPSGPVVSFNPVFPSEGEVIRMRTMQFRAKLSSAESWLNMYLTQMPCSHVEATVYWKRSSASGFRIFGRKTSDDTATCLVNVEKANGVRARDVLSAARDCQVCDIKKWQRIDIRVPGIVRG</sequence>
<evidence type="ECO:0000313" key="3">
    <source>
        <dbReference type="EMBL" id="KAF2165124.1"/>
    </source>
</evidence>
<dbReference type="GeneID" id="54560546"/>
<evidence type="ECO:0000256" key="1">
    <source>
        <dbReference type="SAM" id="MobiDB-lite"/>
    </source>
</evidence>
<dbReference type="SUPFAM" id="SSF81383">
    <property type="entry name" value="F-box domain"/>
    <property type="match status" value="1"/>
</dbReference>
<dbReference type="PROSITE" id="PS50181">
    <property type="entry name" value="FBOX"/>
    <property type="match status" value="1"/>
</dbReference>
<name>A0A6A6CD57_ZASCE</name>
<dbReference type="Proteomes" id="UP000799537">
    <property type="component" value="Unassembled WGS sequence"/>
</dbReference>
<dbReference type="OrthoDB" id="3800738at2759"/>
<dbReference type="InterPro" id="IPR036047">
    <property type="entry name" value="F-box-like_dom_sf"/>
</dbReference>
<dbReference type="InterPro" id="IPR001810">
    <property type="entry name" value="F-box_dom"/>
</dbReference>
<dbReference type="RefSeq" id="XP_033666013.1">
    <property type="nucleotide sequence ID" value="XM_033807274.1"/>
</dbReference>
<keyword evidence="4" id="KW-1185">Reference proteome</keyword>
<proteinExistence type="predicted"/>
<evidence type="ECO:0000313" key="4">
    <source>
        <dbReference type="Proteomes" id="UP000799537"/>
    </source>
</evidence>